<proteinExistence type="inferred from homology"/>
<evidence type="ECO:0000259" key="4">
    <source>
        <dbReference type="Pfam" id="PF00171"/>
    </source>
</evidence>
<dbReference type="SUPFAM" id="SSF53720">
    <property type="entry name" value="ALDH-like"/>
    <property type="match status" value="1"/>
</dbReference>
<dbReference type="RefSeq" id="XP_016614329.1">
    <property type="nucleotide sequence ID" value="XM_016769345.1"/>
</dbReference>
<dbReference type="InterPro" id="IPR015590">
    <property type="entry name" value="Aldehyde_DH_dom"/>
</dbReference>
<evidence type="ECO:0000256" key="1">
    <source>
        <dbReference type="ARBA" id="ARBA00009986"/>
    </source>
</evidence>
<dbReference type="InterPro" id="IPR016161">
    <property type="entry name" value="Ald_DH/histidinol_DH"/>
</dbReference>
<dbReference type="Pfam" id="PF00171">
    <property type="entry name" value="Aldedh"/>
    <property type="match status" value="1"/>
</dbReference>
<feature type="domain" description="Aldehyde dehydrogenase" evidence="4">
    <location>
        <begin position="9"/>
        <end position="125"/>
    </location>
</feature>
<name>A0A0D2H9U6_CLAB1</name>
<comment type="catalytic activity">
    <reaction evidence="3">
        <text>an aldehyde + NAD(+) + H2O = a carboxylate + NADH + 2 H(+)</text>
        <dbReference type="Rhea" id="RHEA:16185"/>
        <dbReference type="ChEBI" id="CHEBI:15377"/>
        <dbReference type="ChEBI" id="CHEBI:15378"/>
        <dbReference type="ChEBI" id="CHEBI:17478"/>
        <dbReference type="ChEBI" id="CHEBI:29067"/>
        <dbReference type="ChEBI" id="CHEBI:57540"/>
        <dbReference type="ChEBI" id="CHEBI:57945"/>
        <dbReference type="EC" id="1.2.1.3"/>
    </reaction>
</comment>
<evidence type="ECO:0000313" key="5">
    <source>
        <dbReference type="EMBL" id="KIW87660.1"/>
    </source>
</evidence>
<evidence type="ECO:0000313" key="6">
    <source>
        <dbReference type="Proteomes" id="UP000053789"/>
    </source>
</evidence>
<dbReference type="Proteomes" id="UP000053789">
    <property type="component" value="Unassembled WGS sequence"/>
</dbReference>
<dbReference type="GeneID" id="27704562"/>
<dbReference type="EC" id="1.2.1.3" evidence="2"/>
<organism evidence="5 6">
    <name type="scientific">Cladophialophora bantiana (strain ATCC 10958 / CBS 173.52 / CDC B-1940 / NIH 8579)</name>
    <name type="common">Xylohypha bantiana</name>
    <dbReference type="NCBI Taxonomy" id="1442370"/>
    <lineage>
        <taxon>Eukaryota</taxon>
        <taxon>Fungi</taxon>
        <taxon>Dikarya</taxon>
        <taxon>Ascomycota</taxon>
        <taxon>Pezizomycotina</taxon>
        <taxon>Eurotiomycetes</taxon>
        <taxon>Chaetothyriomycetidae</taxon>
        <taxon>Chaetothyriales</taxon>
        <taxon>Herpotrichiellaceae</taxon>
        <taxon>Cladophialophora</taxon>
    </lineage>
</organism>
<dbReference type="Gene3D" id="3.40.605.10">
    <property type="entry name" value="Aldehyde Dehydrogenase, Chain A, domain 1"/>
    <property type="match status" value="1"/>
</dbReference>
<dbReference type="VEuPathDB" id="FungiDB:Z519_11634"/>
<dbReference type="AlphaFoldDB" id="A0A0D2H9U6"/>
<evidence type="ECO:0000256" key="3">
    <source>
        <dbReference type="ARBA" id="ARBA00049194"/>
    </source>
</evidence>
<dbReference type="OrthoDB" id="310895at2759"/>
<sequence>MLIRQTKNPGKTFSEDNGMYKIVRDEPVGVCAGIVSWNATFLYVGWKIAPALAAGCSFIFKSSEKSPLGVLGLAPLYIEAGFQDGVVQFVTGERKTGALLASHMDISKISFTGSVGAGKAVQQAALK</sequence>
<protein>
    <recommendedName>
        <fullName evidence="2">aldehyde dehydrogenase (NAD(+))</fullName>
        <ecNumber evidence="2">1.2.1.3</ecNumber>
    </recommendedName>
</protein>
<evidence type="ECO:0000256" key="2">
    <source>
        <dbReference type="ARBA" id="ARBA00024226"/>
    </source>
</evidence>
<reference evidence="5" key="1">
    <citation type="submission" date="2015-01" db="EMBL/GenBank/DDBJ databases">
        <title>The Genome Sequence of Cladophialophora bantiana CBS 173.52.</title>
        <authorList>
            <consortium name="The Broad Institute Genomics Platform"/>
            <person name="Cuomo C."/>
            <person name="de Hoog S."/>
            <person name="Gorbushina A."/>
            <person name="Stielow B."/>
            <person name="Teixiera M."/>
            <person name="Abouelleil A."/>
            <person name="Chapman S.B."/>
            <person name="Priest M."/>
            <person name="Young S.K."/>
            <person name="Wortman J."/>
            <person name="Nusbaum C."/>
            <person name="Birren B."/>
        </authorList>
    </citation>
    <scope>NUCLEOTIDE SEQUENCE [LARGE SCALE GENOMIC DNA]</scope>
    <source>
        <strain evidence="5">CBS 173.52</strain>
    </source>
</reference>
<gene>
    <name evidence="5" type="ORF">Z519_11634</name>
</gene>
<dbReference type="PANTHER" id="PTHR11699">
    <property type="entry name" value="ALDEHYDE DEHYDROGENASE-RELATED"/>
    <property type="match status" value="1"/>
</dbReference>
<dbReference type="GO" id="GO:0004029">
    <property type="term" value="F:aldehyde dehydrogenase (NAD+) activity"/>
    <property type="evidence" value="ECO:0007669"/>
    <property type="project" value="UniProtKB-EC"/>
</dbReference>
<keyword evidence="6" id="KW-1185">Reference proteome</keyword>
<comment type="similarity">
    <text evidence="1">Belongs to the aldehyde dehydrogenase family.</text>
</comment>
<accession>A0A0D2H9U6</accession>
<dbReference type="HOGENOM" id="CLU_005391_6_6_1"/>
<dbReference type="InterPro" id="IPR016162">
    <property type="entry name" value="Ald_DH_N"/>
</dbReference>
<dbReference type="EMBL" id="KN847002">
    <property type="protein sequence ID" value="KIW87660.1"/>
    <property type="molecule type" value="Genomic_DNA"/>
</dbReference>